<evidence type="ECO:0000313" key="2">
    <source>
        <dbReference type="Proteomes" id="UP000244896"/>
    </source>
</evidence>
<dbReference type="AlphaFoldDB" id="A0A2U8E0W4"/>
<dbReference type="KEGG" id="elut:CKA38_03790"/>
<reference evidence="1 2" key="1">
    <citation type="journal article" date="2018" name="Syst. Appl. Microbiol.">
        <title>Ereboglobus luteus gen. nov. sp. nov. from cockroach guts, and new insights into the oxygen relationship of the genera Opitutus and Didymococcus (Verrucomicrobia: Opitutaceae).</title>
        <authorList>
            <person name="Tegtmeier D."/>
            <person name="Belitz A."/>
            <person name="Radek R."/>
            <person name="Heimerl T."/>
            <person name="Brune A."/>
        </authorList>
    </citation>
    <scope>NUCLEOTIDE SEQUENCE [LARGE SCALE GENOMIC DNA]</scope>
    <source>
        <strain evidence="1 2">Ho45</strain>
    </source>
</reference>
<gene>
    <name evidence="1" type="ORF">CKA38_03790</name>
</gene>
<proteinExistence type="predicted"/>
<protein>
    <submittedName>
        <fullName evidence="1">Uncharacterized protein</fullName>
    </submittedName>
</protein>
<name>A0A2U8E0W4_9BACT</name>
<dbReference type="Proteomes" id="UP000244896">
    <property type="component" value="Chromosome"/>
</dbReference>
<keyword evidence="2" id="KW-1185">Reference proteome</keyword>
<organism evidence="1 2">
    <name type="scientific">Ereboglobus luteus</name>
    <dbReference type="NCBI Taxonomy" id="1796921"/>
    <lineage>
        <taxon>Bacteria</taxon>
        <taxon>Pseudomonadati</taxon>
        <taxon>Verrucomicrobiota</taxon>
        <taxon>Opitutia</taxon>
        <taxon>Opitutales</taxon>
        <taxon>Opitutaceae</taxon>
        <taxon>Ereboglobus</taxon>
    </lineage>
</organism>
<accession>A0A2U8E0W4</accession>
<sequence>MKNESPVFSPFDNGTRAAFIRQIFFQSSMKRLLLLCLLPLFALLPFAGCSSKPKPSPLIATEVEQNFKDRWIAKRAADLVALKQAADADEAKRIATEEFGKRFAATTVAQPSEDGAAGQAR</sequence>
<evidence type="ECO:0000313" key="1">
    <source>
        <dbReference type="EMBL" id="AWI08488.1"/>
    </source>
</evidence>
<dbReference type="EMBL" id="CP023004">
    <property type="protein sequence ID" value="AWI08488.1"/>
    <property type="molecule type" value="Genomic_DNA"/>
</dbReference>